<gene>
    <name evidence="2" type="ORF">GCK32_006418</name>
</gene>
<evidence type="ECO:0000313" key="3">
    <source>
        <dbReference type="Proteomes" id="UP001331761"/>
    </source>
</evidence>
<feature type="region of interest" description="Disordered" evidence="1">
    <location>
        <begin position="32"/>
        <end position="55"/>
    </location>
</feature>
<accession>A0AAN8EWI2</accession>
<protein>
    <submittedName>
        <fullName evidence="2">Uncharacterized protein</fullName>
    </submittedName>
</protein>
<name>A0AAN8EWI2_TRICO</name>
<dbReference type="Proteomes" id="UP001331761">
    <property type="component" value="Unassembled WGS sequence"/>
</dbReference>
<evidence type="ECO:0000256" key="1">
    <source>
        <dbReference type="SAM" id="MobiDB-lite"/>
    </source>
</evidence>
<sequence>MRNHRLGTGVTPQPQHTIFQETGKFRNHRYVRPNLPRDPPPARAESKGVALPGSHLPSTRTIACQPKCIFTRKYLSRALAENRLLPCTSTGPVDLAIDEDESSFITANVSYSPIDNDLSNMMKLESIGICDNPSDKHENNLIVKHFFMIQCKYVPQDFCSVPVDV</sequence>
<dbReference type="EMBL" id="WIXE01021698">
    <property type="protein sequence ID" value="KAK5968156.1"/>
    <property type="molecule type" value="Genomic_DNA"/>
</dbReference>
<evidence type="ECO:0000313" key="2">
    <source>
        <dbReference type="EMBL" id="KAK5968156.1"/>
    </source>
</evidence>
<organism evidence="2 3">
    <name type="scientific">Trichostrongylus colubriformis</name>
    <name type="common">Black scour worm</name>
    <dbReference type="NCBI Taxonomy" id="6319"/>
    <lineage>
        <taxon>Eukaryota</taxon>
        <taxon>Metazoa</taxon>
        <taxon>Ecdysozoa</taxon>
        <taxon>Nematoda</taxon>
        <taxon>Chromadorea</taxon>
        <taxon>Rhabditida</taxon>
        <taxon>Rhabditina</taxon>
        <taxon>Rhabditomorpha</taxon>
        <taxon>Strongyloidea</taxon>
        <taxon>Trichostrongylidae</taxon>
        <taxon>Trichostrongylus</taxon>
    </lineage>
</organism>
<dbReference type="AlphaFoldDB" id="A0AAN8EWI2"/>
<comment type="caution">
    <text evidence="2">The sequence shown here is derived from an EMBL/GenBank/DDBJ whole genome shotgun (WGS) entry which is preliminary data.</text>
</comment>
<keyword evidence="3" id="KW-1185">Reference proteome</keyword>
<proteinExistence type="predicted"/>
<reference evidence="2 3" key="1">
    <citation type="submission" date="2019-10" db="EMBL/GenBank/DDBJ databases">
        <title>Assembly and Annotation for the nematode Trichostrongylus colubriformis.</title>
        <authorList>
            <person name="Martin J."/>
        </authorList>
    </citation>
    <scope>NUCLEOTIDE SEQUENCE [LARGE SCALE GENOMIC DNA]</scope>
    <source>
        <strain evidence="2">G859</strain>
        <tissue evidence="2">Whole worm</tissue>
    </source>
</reference>